<name>A0A914MSV3_MELIC</name>
<dbReference type="PROSITE" id="PS00639">
    <property type="entry name" value="THIOL_PROTEASE_HIS"/>
    <property type="match status" value="1"/>
</dbReference>
<dbReference type="AlphaFoldDB" id="A0A914MSV3"/>
<evidence type="ECO:0000313" key="3">
    <source>
        <dbReference type="WBParaSite" id="Minc3s02597g30817"/>
    </source>
</evidence>
<dbReference type="Proteomes" id="UP000887563">
    <property type="component" value="Unplaced"/>
</dbReference>
<keyword evidence="2" id="KW-1185">Reference proteome</keyword>
<dbReference type="InterPro" id="IPR000668">
    <property type="entry name" value="Peptidase_C1A_C"/>
</dbReference>
<proteinExistence type="predicted"/>
<reference evidence="3" key="1">
    <citation type="submission" date="2022-11" db="UniProtKB">
        <authorList>
            <consortium name="WormBaseParasite"/>
        </authorList>
    </citation>
    <scope>IDENTIFICATION</scope>
</reference>
<dbReference type="Pfam" id="PF00112">
    <property type="entry name" value="Peptidase_C1"/>
    <property type="match status" value="1"/>
</dbReference>
<dbReference type="GO" id="GO:0006508">
    <property type="term" value="P:proteolysis"/>
    <property type="evidence" value="ECO:0007669"/>
    <property type="project" value="InterPro"/>
</dbReference>
<protein>
    <submittedName>
        <fullName evidence="3">Peptidase C1A papain C-terminal domain-containing protein</fullName>
    </submittedName>
</protein>
<dbReference type="WBParaSite" id="Minc3s02597g30817">
    <property type="protein sequence ID" value="Minc3s02597g30817"/>
    <property type="gene ID" value="Minc3s02597g30817"/>
</dbReference>
<sequence length="106" mass="11851">MVRPVLCLGTSPRNLELKKFNLQEAWRPSEICLFLSRTTDKNPAGHAIRLIGYGIQTCSGKNPQPFWLAINSWGKGWGMNGVFMIAQGINECRIESWGADFGKPKV</sequence>
<dbReference type="InterPro" id="IPR038765">
    <property type="entry name" value="Papain-like_cys_pep_sf"/>
</dbReference>
<evidence type="ECO:0000259" key="1">
    <source>
        <dbReference type="Pfam" id="PF00112"/>
    </source>
</evidence>
<dbReference type="SUPFAM" id="SSF54001">
    <property type="entry name" value="Cysteine proteinases"/>
    <property type="match status" value="1"/>
</dbReference>
<dbReference type="GO" id="GO:0008234">
    <property type="term" value="F:cysteine-type peptidase activity"/>
    <property type="evidence" value="ECO:0007669"/>
    <property type="project" value="InterPro"/>
</dbReference>
<feature type="domain" description="Peptidase C1A papain C-terminal" evidence="1">
    <location>
        <begin position="40"/>
        <end position="96"/>
    </location>
</feature>
<dbReference type="Gene3D" id="3.90.70.10">
    <property type="entry name" value="Cysteine proteinases"/>
    <property type="match status" value="1"/>
</dbReference>
<organism evidence="2 3">
    <name type="scientific">Meloidogyne incognita</name>
    <name type="common">Southern root-knot nematode worm</name>
    <name type="synonym">Oxyuris incognita</name>
    <dbReference type="NCBI Taxonomy" id="6306"/>
    <lineage>
        <taxon>Eukaryota</taxon>
        <taxon>Metazoa</taxon>
        <taxon>Ecdysozoa</taxon>
        <taxon>Nematoda</taxon>
        <taxon>Chromadorea</taxon>
        <taxon>Rhabditida</taxon>
        <taxon>Tylenchina</taxon>
        <taxon>Tylenchomorpha</taxon>
        <taxon>Tylenchoidea</taxon>
        <taxon>Meloidogynidae</taxon>
        <taxon>Meloidogyninae</taxon>
        <taxon>Meloidogyne</taxon>
        <taxon>Meloidogyne incognita group</taxon>
    </lineage>
</organism>
<evidence type="ECO:0000313" key="2">
    <source>
        <dbReference type="Proteomes" id="UP000887563"/>
    </source>
</evidence>
<dbReference type="InterPro" id="IPR025660">
    <property type="entry name" value="Pept_his_AS"/>
</dbReference>
<accession>A0A914MSV3</accession>